<feature type="region of interest" description="Disordered" evidence="1">
    <location>
        <begin position="657"/>
        <end position="708"/>
    </location>
</feature>
<keyword evidence="4" id="KW-1185">Reference proteome</keyword>
<dbReference type="PROSITE" id="PS00028">
    <property type="entry name" value="ZINC_FINGER_C2H2_1"/>
    <property type="match status" value="1"/>
</dbReference>
<dbReference type="InterPro" id="IPR013087">
    <property type="entry name" value="Znf_C2H2_type"/>
</dbReference>
<dbReference type="InterPro" id="IPR042622">
    <property type="entry name" value="Znf106"/>
</dbReference>
<name>A0A8C9G7A4_PAVCR</name>
<dbReference type="GO" id="GO:0003723">
    <property type="term" value="F:RNA binding"/>
    <property type="evidence" value="ECO:0007669"/>
    <property type="project" value="InterPro"/>
</dbReference>
<feature type="region of interest" description="Disordered" evidence="1">
    <location>
        <begin position="506"/>
        <end position="588"/>
    </location>
</feature>
<dbReference type="SUPFAM" id="SSF50978">
    <property type="entry name" value="WD40 repeat-like"/>
    <property type="match status" value="1"/>
</dbReference>
<accession>A0A8C9G7A4</accession>
<dbReference type="AlphaFoldDB" id="A0A8C9G7A4"/>
<feature type="compositionally biased region" description="Basic and acidic residues" evidence="1">
    <location>
        <begin position="626"/>
        <end position="640"/>
    </location>
</feature>
<protein>
    <recommendedName>
        <fullName evidence="2">C2H2-type domain-containing protein</fullName>
    </recommendedName>
</protein>
<dbReference type="GO" id="GO:0016020">
    <property type="term" value="C:membrane"/>
    <property type="evidence" value="ECO:0007669"/>
    <property type="project" value="TreeGrafter"/>
</dbReference>
<dbReference type="Ensembl" id="ENSPSTT00000027129.1">
    <property type="protein sequence ID" value="ENSPSTP00000025792.1"/>
    <property type="gene ID" value="ENSPSTG00000018916.1"/>
</dbReference>
<dbReference type="PANTHER" id="PTHR14435:SF2">
    <property type="entry name" value="ZINC FINGER PROTEIN 106"/>
    <property type="match status" value="1"/>
</dbReference>
<proteinExistence type="predicted"/>
<dbReference type="SMART" id="SM00320">
    <property type="entry name" value="WD40"/>
    <property type="match status" value="4"/>
</dbReference>
<feature type="compositionally biased region" description="Basic residues" evidence="1">
    <location>
        <begin position="529"/>
        <end position="542"/>
    </location>
</feature>
<dbReference type="PANTHER" id="PTHR14435">
    <property type="entry name" value="ZINC FINGER PROTEIN 106"/>
    <property type="match status" value="1"/>
</dbReference>
<evidence type="ECO:0000313" key="3">
    <source>
        <dbReference type="Ensembl" id="ENSPSTP00000025792.1"/>
    </source>
</evidence>
<dbReference type="Gene3D" id="2.130.10.10">
    <property type="entry name" value="YVTN repeat-like/Quinoprotein amine dehydrogenase"/>
    <property type="match status" value="2"/>
</dbReference>
<reference evidence="3" key="1">
    <citation type="submission" date="2025-08" db="UniProtKB">
        <authorList>
            <consortium name="Ensembl"/>
        </authorList>
    </citation>
    <scope>IDENTIFICATION</scope>
</reference>
<sequence>FCDTQKILLCYMRHNLFGIEMVPLVQNDQESLELGEESDLSTLEGFQWEGISLAVPGSARKRSFSESSVIADRHPSAYSFFSEQPKAKECEERQIVAARHLCDITSGYEASVDTEADLKQETSSLSLSPFISERTETTGRKHSLQATSELTGLTKAEQDSLDKRTPLLEKQNVLEISEENPLASSDVLLAVSNNIDAATDSSYTSGTEQNDSQGIGKKRRATGEGSSPEIPSLERKNKRRKIKGKKERSQVDQLLAISLREEELSKSLHGVDNSLLQARAALQAAYVEVQRFLVLKQQITMEMSALRSQRIQILQGLQETYEPSELSEQLPRSVSSERRNSKSQVSADLLPAGSFLPLLDTLSPVPPLGTSVHVNTSTPFHSGITFTTPPDSSVQIKREPVSLEIEYNTSLFSSEEIIQKTSVYPVISATISLSELTACFQHTNQEVRKPAVDRGKAGLPENPSPSLSTFSKREANGTVTESFLLDQCSTLLPNHSGLLEMPMDKASKLSAEPSEQRAANTVVPGEKGNRRRRKLRKKKTLRATHVPENSDTEQDIIDCKPTRKVKSGKVPKGEKVTTSAPQKQGDGVAIQAAKNKDENDSDASLELVEVATPQCEVVDIGSSESGDEKPDSPSKRELRSTVDQAVLEASCSGYDEVSSTSEIGTSYRDDMRRSVAETQASISSLRGSKNSSEVSSEPGEDEEPTEGSFEGHLAAVNAIQIFGNLLYTCSADKTVCAYNLVSRKCVAVFEGHTSKVNCLLVTQTNGKNAALYTGSSDHTINCYNIKVVNDLVFSGSSDQSVHAHNIHTGELVRIYKGHNHAVTVVNILGKVMVTACLDKFVRVYELQSHDRLQVYGGHSDMIMCMTIHKSMIYTGCYDGSVRAVRLNLMQNYRCWWHGCSLIFGVVDHLKQHLLTDHTNPNFQTLKCRWKNCDAFFTSRKGSKQDAVGHIERHAEDDSRVDS</sequence>
<dbReference type="GO" id="GO:0008286">
    <property type="term" value="P:insulin receptor signaling pathway"/>
    <property type="evidence" value="ECO:0007669"/>
    <property type="project" value="TreeGrafter"/>
</dbReference>
<dbReference type="Proteomes" id="UP000694428">
    <property type="component" value="Unplaced"/>
</dbReference>
<dbReference type="InterPro" id="IPR001680">
    <property type="entry name" value="WD40_rpt"/>
</dbReference>
<feature type="compositionally biased region" description="Polar residues" evidence="1">
    <location>
        <begin position="676"/>
        <end position="695"/>
    </location>
</feature>
<dbReference type="GO" id="GO:0017124">
    <property type="term" value="F:SH3 domain binding"/>
    <property type="evidence" value="ECO:0007669"/>
    <property type="project" value="TreeGrafter"/>
</dbReference>
<feature type="compositionally biased region" description="Polar residues" evidence="1">
    <location>
        <begin position="198"/>
        <end position="213"/>
    </location>
</feature>
<dbReference type="InterPro" id="IPR036322">
    <property type="entry name" value="WD40_repeat_dom_sf"/>
</dbReference>
<dbReference type="Pfam" id="PF00400">
    <property type="entry name" value="WD40"/>
    <property type="match status" value="4"/>
</dbReference>
<feature type="region of interest" description="Disordered" evidence="1">
    <location>
        <begin position="322"/>
        <end position="344"/>
    </location>
</feature>
<feature type="domain" description="C2H2-type" evidence="2">
    <location>
        <begin position="894"/>
        <end position="917"/>
    </location>
</feature>
<evidence type="ECO:0000259" key="2">
    <source>
        <dbReference type="PROSITE" id="PS00028"/>
    </source>
</evidence>
<dbReference type="Gene3D" id="3.30.160.60">
    <property type="entry name" value="Classic Zinc Finger"/>
    <property type="match status" value="1"/>
</dbReference>
<organism evidence="3 4">
    <name type="scientific">Pavo cristatus</name>
    <name type="common">Indian peafowl</name>
    <name type="synonym">Blue peafowl</name>
    <dbReference type="NCBI Taxonomy" id="9049"/>
    <lineage>
        <taxon>Eukaryota</taxon>
        <taxon>Metazoa</taxon>
        <taxon>Chordata</taxon>
        <taxon>Craniata</taxon>
        <taxon>Vertebrata</taxon>
        <taxon>Euteleostomi</taxon>
        <taxon>Archelosauria</taxon>
        <taxon>Archosauria</taxon>
        <taxon>Dinosauria</taxon>
        <taxon>Saurischia</taxon>
        <taxon>Theropoda</taxon>
        <taxon>Coelurosauria</taxon>
        <taxon>Aves</taxon>
        <taxon>Neognathae</taxon>
        <taxon>Galloanserae</taxon>
        <taxon>Galliformes</taxon>
        <taxon>Phasianidae</taxon>
        <taxon>Phasianinae</taxon>
        <taxon>Pavo</taxon>
    </lineage>
</organism>
<feature type="compositionally biased region" description="Basic residues" evidence="1">
    <location>
        <begin position="236"/>
        <end position="246"/>
    </location>
</feature>
<evidence type="ECO:0000313" key="4">
    <source>
        <dbReference type="Proteomes" id="UP000694428"/>
    </source>
</evidence>
<evidence type="ECO:0000256" key="1">
    <source>
        <dbReference type="SAM" id="MobiDB-lite"/>
    </source>
</evidence>
<reference evidence="3" key="2">
    <citation type="submission" date="2025-09" db="UniProtKB">
        <authorList>
            <consortium name="Ensembl"/>
        </authorList>
    </citation>
    <scope>IDENTIFICATION</scope>
</reference>
<feature type="region of interest" description="Disordered" evidence="1">
    <location>
        <begin position="614"/>
        <end position="642"/>
    </location>
</feature>
<feature type="region of interest" description="Disordered" evidence="1">
    <location>
        <begin position="198"/>
        <end position="247"/>
    </location>
</feature>
<dbReference type="InterPro" id="IPR015943">
    <property type="entry name" value="WD40/YVTN_repeat-like_dom_sf"/>
</dbReference>
<dbReference type="GO" id="GO:0005829">
    <property type="term" value="C:cytosol"/>
    <property type="evidence" value="ECO:0007669"/>
    <property type="project" value="TreeGrafter"/>
</dbReference>